<evidence type="ECO:0000259" key="5">
    <source>
        <dbReference type="Pfam" id="PF01579"/>
    </source>
</evidence>
<evidence type="ECO:0000256" key="1">
    <source>
        <dbReference type="ARBA" id="ARBA00023157"/>
    </source>
</evidence>
<dbReference type="SMART" id="SM00192">
    <property type="entry name" value="LDLa"/>
    <property type="match status" value="1"/>
</dbReference>
<comment type="caution">
    <text evidence="2">Lacks conserved residue(s) required for the propagation of feature annotation.</text>
</comment>
<dbReference type="WBParaSite" id="TCONS_00003376.p1">
    <property type="protein sequence ID" value="TCONS_00003376.p1"/>
    <property type="gene ID" value="XLOC_003115"/>
</dbReference>
<evidence type="ECO:0000256" key="4">
    <source>
        <dbReference type="SAM" id="SignalP"/>
    </source>
</evidence>
<dbReference type="Pfam" id="PF01579">
    <property type="entry name" value="DUF19"/>
    <property type="match status" value="3"/>
</dbReference>
<evidence type="ECO:0000313" key="6">
    <source>
        <dbReference type="Proteomes" id="UP000035681"/>
    </source>
</evidence>
<evidence type="ECO:0000313" key="8">
    <source>
        <dbReference type="WBParaSite" id="TCONS_00003376.p1"/>
    </source>
</evidence>
<reference evidence="7" key="1">
    <citation type="submission" date="2015-08" db="UniProtKB">
        <authorList>
            <consortium name="WormBaseParasite"/>
        </authorList>
    </citation>
    <scope>IDENTIFICATION</scope>
</reference>
<feature type="region of interest" description="Disordered" evidence="3">
    <location>
        <begin position="108"/>
        <end position="135"/>
    </location>
</feature>
<feature type="disulfide bond" evidence="2">
    <location>
        <begin position="32"/>
        <end position="44"/>
    </location>
</feature>
<dbReference type="InterPro" id="IPR002542">
    <property type="entry name" value="T20D4.11-like_dom"/>
</dbReference>
<feature type="domain" description="T20D4.11-like" evidence="5">
    <location>
        <begin position="1093"/>
        <end position="1242"/>
    </location>
</feature>
<sequence length="1498" mass="166215">MLPSLRYLIIIFISIYLFINIIKSAPTELTTCSPEEFQCNDGGCIPLDSFGNGKKECADGSDEQGEEPNPTSSLNTDEVQKTSTPEKTIINEDKVPQKNLEDPFESIATLQPPVEEANTDVSKSKPSDKKACSEDGKARRKECSSNLKLWYGDIESIDFLNVSILNDFNSVDLLQQGCEMLSQYRNCMGEFDKECVLSKKLKEWSDLEMYACQLLLPAAREHGTGCFSIVRNSQCPTDNVISTLTSPFCRLVRSTAGDLDCIESSKTDEKCSEVAVELLGPLKSETDHMMMEALICETIEDAQNRGDRTDEEYDDDNATVINTESNTTTEKAKTEIVQEVEEHVEKNLNLTHKLDRENVNTDVAKIEDEPLLSSVNVLDVLSFFTNLEEICSEEKKDDQFLPLKSNVCQNKTKLKQYSECFTKAKDIVKCPIKSPLDVTTKCDAIEAFNANIDCIITTLNEECSVEEQETVVGIQERINDDAIVLQCYKKDEPSNATESISGDGFNLKPKNPRCSSKQENSALVCLVELVELNKQMTNFASFNFLLEVSNIDSVFVNNVCELYDKYEKCLGETVFSQDGGKRCAFNSPLNSLARIGLSPICNSENRNKLSESRECIETIGTLGQGNFSCKNNGLQNMGNAVQMMLQGIHGEALLCKIFYGIRSAFECGEGVIKEKCSPDSYINLNQLKIDFDNIGIEEGCPSEPPSNLDEIISTPVKPTLPQSNLKKDSKNSNSVIVSPICSPEEQKKFQICVQNLTSYQPHPLAVIKIPRQIDEACLTYKDYKDCAKDVKCNPLWAQGMSSMFEYACGKGYDQYQNIKSCIRKTTTRNDIRDCVTTFSKGSPSEACMSSKTLLQCSIDIIRDKCGETAKTWVNEYVQRFASAIDPSCKLEAPSFTTTIQAINCSPAQKQIINTCAAPLNDISSRLDDLFEGGFQTFMKNVNNLAPVFAQGCNLTAEFRSCIAPIYSTPTECVASSCLIRAGSGICNKEDVSTAIDENLNCVFSNAGDPNFAKCLRTIIASVKDFNINTLRAILPTFVECVEPMILKKCGPVPLNVLKSFGTTDICPVEVMPFNNKETPKPIPSITPLTGSVCDSETATRYDVCKKDFYRNYRFVPVQLISNINDTSKMCQEVLQLSQCIEVENVEICENKSHKALKNLVISICKHENIFRNHSSCLSNVISSNEGSKCLESFFNTQPKSDDEVCKLIQESSQCLSKPVYENCGPEAVNFAYDTINSYTINFDNECHITSPSITLQTGCSEEDLIAYLQCEAIIDRYHYIPIAVLPDNTKLGEFCNVARSNYKTCLDKLKCKFEPATSASLNLFDNLCESFNEGQVKYGDCIASIFNSFDGKNCLQPITSLDVLSKEGYKDICHSMTQSFDCAAPLIEDKCTYGAVHHSASLYENYLKKFDTKCSLESIKATRNFNASESNDILKNKVTTTLETSTQPVTEKTTTEDSITTASPTTTTKTSKDNSASINYSAVSFALFSVIISAILFL</sequence>
<dbReference type="InterPro" id="IPR002172">
    <property type="entry name" value="LDrepeatLR_classA_rpt"/>
</dbReference>
<feature type="compositionally biased region" description="Low complexity" evidence="3">
    <location>
        <begin position="1450"/>
        <end position="1473"/>
    </location>
</feature>
<dbReference type="Pfam" id="PF00057">
    <property type="entry name" value="Ldl_recept_a"/>
    <property type="match status" value="1"/>
</dbReference>
<dbReference type="AlphaFoldDB" id="A0A0K0E1R7"/>
<dbReference type="SUPFAM" id="SSF57424">
    <property type="entry name" value="LDL receptor-like module"/>
    <property type="match status" value="1"/>
</dbReference>
<feature type="disulfide bond" evidence="2">
    <location>
        <begin position="39"/>
        <end position="57"/>
    </location>
</feature>
<accession>A0A0K0E1R7</accession>
<feature type="compositionally biased region" description="Polar residues" evidence="3">
    <location>
        <begin position="69"/>
        <end position="86"/>
    </location>
</feature>
<evidence type="ECO:0000256" key="3">
    <source>
        <dbReference type="SAM" id="MobiDB-lite"/>
    </source>
</evidence>
<dbReference type="WBParaSite" id="SSTP_0000343500.1">
    <property type="protein sequence ID" value="SSTP_0000343500.1"/>
    <property type="gene ID" value="SSTP_0000343500"/>
</dbReference>
<name>A0A0K0E1R7_STRER</name>
<dbReference type="InterPro" id="IPR036055">
    <property type="entry name" value="LDL_receptor-like_sf"/>
</dbReference>
<feature type="compositionally biased region" description="Basic and acidic residues" evidence="3">
    <location>
        <begin position="122"/>
        <end position="135"/>
    </location>
</feature>
<dbReference type="PANTHER" id="PTHR37431:SF5">
    <property type="entry name" value="PROTEIN CBG06905"/>
    <property type="match status" value="1"/>
</dbReference>
<dbReference type="Gene3D" id="4.10.400.10">
    <property type="entry name" value="Low-density Lipoprotein Receptor"/>
    <property type="match status" value="1"/>
</dbReference>
<feature type="chain" id="PRO_5005327303" evidence="4">
    <location>
        <begin position="25"/>
        <end position="1498"/>
    </location>
</feature>
<feature type="region of interest" description="Disordered" evidence="3">
    <location>
        <begin position="55"/>
        <end position="95"/>
    </location>
</feature>
<feature type="domain" description="T20D4.11-like" evidence="5">
    <location>
        <begin position="741"/>
        <end position="888"/>
    </location>
</feature>
<keyword evidence="6" id="KW-1185">Reference proteome</keyword>
<feature type="region of interest" description="Disordered" evidence="3">
    <location>
        <begin position="1444"/>
        <end position="1473"/>
    </location>
</feature>
<dbReference type="PROSITE" id="PS50068">
    <property type="entry name" value="LDLRA_2"/>
    <property type="match status" value="1"/>
</dbReference>
<proteinExistence type="predicted"/>
<evidence type="ECO:0000313" key="7">
    <source>
        <dbReference type="WBParaSite" id="SSTP_0000343500.1"/>
    </source>
</evidence>
<protein>
    <submittedName>
        <fullName evidence="7 8">DUF19 domain-containing protein</fullName>
    </submittedName>
</protein>
<feature type="signal peptide" evidence="4">
    <location>
        <begin position="1"/>
        <end position="24"/>
    </location>
</feature>
<keyword evidence="4" id="KW-0732">Signal</keyword>
<dbReference type="Proteomes" id="UP000035681">
    <property type="component" value="Unplaced"/>
</dbReference>
<evidence type="ECO:0000256" key="2">
    <source>
        <dbReference type="PROSITE-ProRule" id="PRU00124"/>
    </source>
</evidence>
<dbReference type="STRING" id="6248.A0A0K0E1R7"/>
<dbReference type="PANTHER" id="PTHR37431">
    <property type="entry name" value="PROTEIN CBG06927"/>
    <property type="match status" value="1"/>
</dbReference>
<organism evidence="7">
    <name type="scientific">Strongyloides stercoralis</name>
    <name type="common">Threadworm</name>
    <dbReference type="NCBI Taxonomy" id="6248"/>
    <lineage>
        <taxon>Eukaryota</taxon>
        <taxon>Metazoa</taxon>
        <taxon>Ecdysozoa</taxon>
        <taxon>Nematoda</taxon>
        <taxon>Chromadorea</taxon>
        <taxon>Rhabditida</taxon>
        <taxon>Tylenchina</taxon>
        <taxon>Panagrolaimomorpha</taxon>
        <taxon>Strongyloidoidea</taxon>
        <taxon>Strongyloididae</taxon>
        <taxon>Strongyloides</taxon>
    </lineage>
</organism>
<keyword evidence="1 2" id="KW-1015">Disulfide bond</keyword>
<feature type="domain" description="T20D4.11-like" evidence="5">
    <location>
        <begin position="1259"/>
        <end position="1414"/>
    </location>
</feature>
<dbReference type="CDD" id="cd00112">
    <property type="entry name" value="LDLa"/>
    <property type="match status" value="1"/>
</dbReference>